<sequence>MKFEADSRQKYEDSMQKYQTQPVPQQFKAKKPSQRVGTACASSGTTVPPPQHSFCCFYFSDKLPV</sequence>
<dbReference type="Proteomes" id="UP000265566">
    <property type="component" value="Chromosome 4"/>
</dbReference>
<gene>
    <name evidence="2" type="ORF">MtrunA17_Chr4g0007671</name>
</gene>
<reference evidence="3" key="1">
    <citation type="journal article" date="2018" name="Nat. Plants">
        <title>Whole-genome landscape of Medicago truncatula symbiotic genes.</title>
        <authorList>
            <person name="Pecrix Y."/>
            <person name="Staton S.E."/>
            <person name="Sallet E."/>
            <person name="Lelandais-Briere C."/>
            <person name="Moreau S."/>
            <person name="Carrere S."/>
            <person name="Blein T."/>
            <person name="Jardinaud M.F."/>
            <person name="Latrasse D."/>
            <person name="Zouine M."/>
            <person name="Zahm M."/>
            <person name="Kreplak J."/>
            <person name="Mayjonade B."/>
            <person name="Satge C."/>
            <person name="Perez M."/>
            <person name="Cauet S."/>
            <person name="Marande W."/>
            <person name="Chantry-Darmon C."/>
            <person name="Lopez-Roques C."/>
            <person name="Bouchez O."/>
            <person name="Berard A."/>
            <person name="Debelle F."/>
            <person name="Munos S."/>
            <person name="Bendahmane A."/>
            <person name="Berges H."/>
            <person name="Niebel A."/>
            <person name="Buitink J."/>
            <person name="Frugier F."/>
            <person name="Benhamed M."/>
            <person name="Crespi M."/>
            <person name="Gouzy J."/>
            <person name="Gamas P."/>
        </authorList>
    </citation>
    <scope>NUCLEOTIDE SEQUENCE [LARGE SCALE GENOMIC DNA]</scope>
    <source>
        <strain evidence="3">cv. Jemalong A17</strain>
    </source>
</reference>
<proteinExistence type="predicted"/>
<dbReference type="AlphaFoldDB" id="A0A396I023"/>
<dbReference type="Gramene" id="rna20885">
    <property type="protein sequence ID" value="RHN58929.1"/>
    <property type="gene ID" value="gene20885"/>
</dbReference>
<comment type="caution">
    <text evidence="2">The sequence shown here is derived from an EMBL/GenBank/DDBJ whole genome shotgun (WGS) entry which is preliminary data.</text>
</comment>
<name>A0A396I023_MEDTR</name>
<accession>A0A396I023</accession>
<evidence type="ECO:0000313" key="2">
    <source>
        <dbReference type="EMBL" id="RHN58929.1"/>
    </source>
</evidence>
<dbReference type="EMBL" id="PSQE01000004">
    <property type="protein sequence ID" value="RHN58929.1"/>
    <property type="molecule type" value="Genomic_DNA"/>
</dbReference>
<feature type="region of interest" description="Disordered" evidence="1">
    <location>
        <begin position="1"/>
        <end position="32"/>
    </location>
</feature>
<organism evidence="2 3">
    <name type="scientific">Medicago truncatula</name>
    <name type="common">Barrel medic</name>
    <name type="synonym">Medicago tribuloides</name>
    <dbReference type="NCBI Taxonomy" id="3880"/>
    <lineage>
        <taxon>Eukaryota</taxon>
        <taxon>Viridiplantae</taxon>
        <taxon>Streptophyta</taxon>
        <taxon>Embryophyta</taxon>
        <taxon>Tracheophyta</taxon>
        <taxon>Spermatophyta</taxon>
        <taxon>Magnoliopsida</taxon>
        <taxon>eudicotyledons</taxon>
        <taxon>Gunneridae</taxon>
        <taxon>Pentapetalae</taxon>
        <taxon>rosids</taxon>
        <taxon>fabids</taxon>
        <taxon>Fabales</taxon>
        <taxon>Fabaceae</taxon>
        <taxon>Papilionoideae</taxon>
        <taxon>50 kb inversion clade</taxon>
        <taxon>NPAAA clade</taxon>
        <taxon>Hologalegina</taxon>
        <taxon>IRL clade</taxon>
        <taxon>Trifolieae</taxon>
        <taxon>Medicago</taxon>
    </lineage>
</organism>
<evidence type="ECO:0000313" key="3">
    <source>
        <dbReference type="Proteomes" id="UP000265566"/>
    </source>
</evidence>
<feature type="compositionally biased region" description="Basic and acidic residues" evidence="1">
    <location>
        <begin position="1"/>
        <end position="15"/>
    </location>
</feature>
<evidence type="ECO:0000256" key="1">
    <source>
        <dbReference type="SAM" id="MobiDB-lite"/>
    </source>
</evidence>
<protein>
    <submittedName>
        <fullName evidence="2">Uncharacterized protein</fullName>
    </submittedName>
</protein>